<dbReference type="GO" id="GO:0016491">
    <property type="term" value="F:oxidoreductase activity"/>
    <property type="evidence" value="ECO:0007669"/>
    <property type="project" value="InterPro"/>
</dbReference>
<dbReference type="CDD" id="cd08276">
    <property type="entry name" value="MDR7"/>
    <property type="match status" value="1"/>
</dbReference>
<sequence>MHTFIRLRHIHSTMVSAIPTVAKAWRFPPTQPLEWNSYHSLELRDVPVPRPGKGEVLVKIHAVALNASLGQYPGGAFTTGPDQAGLIPTSDGAGEIVAVGESVDKWTIGDRVHSLFSEGWLSGPVQDQYWPTTLGSHTQGCLTQYRIFPAEFCLPIPEHLSYEQAAAIPCAGITAFNALFEFGTPTNRDSTVLVLGSGGVSVLGAQLAKAAGACVIATTSSEEKALKYKALGVDHVINYRDTPAWADEVKRLAGGQGVDQVLEIGGKGTLLEAVKAIRPGGVVHVISIPSEAPSASINDLAISILLKQGKLNGVAVGGKDVAERLDSFISKHKVTPLVDSRVFEWTKAKDAFECLNSGAHFGKVVIKVD</sequence>
<dbReference type="SUPFAM" id="SSF50129">
    <property type="entry name" value="GroES-like"/>
    <property type="match status" value="1"/>
</dbReference>
<dbReference type="InterPro" id="IPR020843">
    <property type="entry name" value="ER"/>
</dbReference>
<organism evidence="2 3">
    <name type="scientific">Rhizoctonia solani</name>
    <dbReference type="NCBI Taxonomy" id="456999"/>
    <lineage>
        <taxon>Eukaryota</taxon>
        <taxon>Fungi</taxon>
        <taxon>Dikarya</taxon>
        <taxon>Basidiomycota</taxon>
        <taxon>Agaricomycotina</taxon>
        <taxon>Agaricomycetes</taxon>
        <taxon>Cantharellales</taxon>
        <taxon>Ceratobasidiaceae</taxon>
        <taxon>Rhizoctonia</taxon>
    </lineage>
</organism>
<dbReference type="Pfam" id="PF00107">
    <property type="entry name" value="ADH_zinc_N"/>
    <property type="match status" value="1"/>
</dbReference>
<dbReference type="InterPro" id="IPR013154">
    <property type="entry name" value="ADH-like_N"/>
</dbReference>
<dbReference type="Gene3D" id="3.90.180.10">
    <property type="entry name" value="Medium-chain alcohol dehydrogenases, catalytic domain"/>
    <property type="match status" value="1"/>
</dbReference>
<dbReference type="PANTHER" id="PTHR45033">
    <property type="match status" value="1"/>
</dbReference>
<dbReference type="Proteomes" id="UP000663843">
    <property type="component" value="Unassembled WGS sequence"/>
</dbReference>
<name>A0A8H2WAK7_9AGAM</name>
<proteinExistence type="predicted"/>
<dbReference type="Gene3D" id="3.40.50.720">
    <property type="entry name" value="NAD(P)-binding Rossmann-like Domain"/>
    <property type="match status" value="1"/>
</dbReference>
<evidence type="ECO:0000313" key="2">
    <source>
        <dbReference type="EMBL" id="CAE6357198.1"/>
    </source>
</evidence>
<reference evidence="2" key="1">
    <citation type="submission" date="2021-01" db="EMBL/GenBank/DDBJ databases">
        <authorList>
            <person name="Kaushik A."/>
        </authorList>
    </citation>
    <scope>NUCLEOTIDE SEQUENCE</scope>
    <source>
        <strain evidence="2">AG2-2IIIB</strain>
    </source>
</reference>
<dbReference type="InterPro" id="IPR011032">
    <property type="entry name" value="GroES-like_sf"/>
</dbReference>
<gene>
    <name evidence="2" type="ORF">RDB_LOCUS9900</name>
</gene>
<dbReference type="EMBL" id="CAJMWT010000841">
    <property type="protein sequence ID" value="CAE6357198.1"/>
    <property type="molecule type" value="Genomic_DNA"/>
</dbReference>
<accession>A0A8H2WAK7</accession>
<dbReference type="SUPFAM" id="SSF51735">
    <property type="entry name" value="NAD(P)-binding Rossmann-fold domains"/>
    <property type="match status" value="1"/>
</dbReference>
<dbReference type="SMART" id="SM00829">
    <property type="entry name" value="PKS_ER"/>
    <property type="match status" value="1"/>
</dbReference>
<protein>
    <recommendedName>
        <fullName evidence="1">Enoyl reductase (ER) domain-containing protein</fullName>
    </recommendedName>
</protein>
<dbReference type="AlphaFoldDB" id="A0A8H2WAK7"/>
<evidence type="ECO:0000313" key="3">
    <source>
        <dbReference type="Proteomes" id="UP000663843"/>
    </source>
</evidence>
<dbReference type="InterPro" id="IPR036291">
    <property type="entry name" value="NAD(P)-bd_dom_sf"/>
</dbReference>
<evidence type="ECO:0000259" key="1">
    <source>
        <dbReference type="SMART" id="SM00829"/>
    </source>
</evidence>
<dbReference type="PANTHER" id="PTHR45033:SF2">
    <property type="entry name" value="ZINC-TYPE ALCOHOL DEHYDROGENASE-LIKE PROTEIN C1773.06C"/>
    <property type="match status" value="1"/>
</dbReference>
<comment type="caution">
    <text evidence="2">The sequence shown here is derived from an EMBL/GenBank/DDBJ whole genome shotgun (WGS) entry which is preliminary data.</text>
</comment>
<dbReference type="InterPro" id="IPR052711">
    <property type="entry name" value="Zinc_ADH-like"/>
</dbReference>
<dbReference type="Pfam" id="PF08240">
    <property type="entry name" value="ADH_N"/>
    <property type="match status" value="1"/>
</dbReference>
<dbReference type="InterPro" id="IPR013149">
    <property type="entry name" value="ADH-like_C"/>
</dbReference>
<feature type="domain" description="Enoyl reductase (ER)" evidence="1">
    <location>
        <begin position="36"/>
        <end position="366"/>
    </location>
</feature>